<dbReference type="Proteomes" id="UP000239001">
    <property type="component" value="Unassembled WGS sequence"/>
</dbReference>
<evidence type="ECO:0000313" key="1">
    <source>
        <dbReference type="EMBL" id="PSF34964.1"/>
    </source>
</evidence>
<sequence>MPQKRKDNIPTVEKVLAYCYQLGTEDLHLVRDALDILLEQLEKSEDTGSDKARYGVGYIEKKTINNCGPYCYLRFRRNGIHHSFYLGKERELSI</sequence>
<organism evidence="1 2">
    <name type="scientific">Aphanothece hegewaldii CCALA 016</name>
    <dbReference type="NCBI Taxonomy" id="2107694"/>
    <lineage>
        <taxon>Bacteria</taxon>
        <taxon>Bacillati</taxon>
        <taxon>Cyanobacteriota</taxon>
        <taxon>Cyanophyceae</taxon>
        <taxon>Oscillatoriophycideae</taxon>
        <taxon>Chroococcales</taxon>
        <taxon>Aphanothecaceae</taxon>
        <taxon>Aphanothece</taxon>
    </lineage>
</organism>
<accession>A0A2T1LU93</accession>
<name>A0A2T1LU93_9CHRO</name>
<protein>
    <submittedName>
        <fullName evidence="1">Uncharacterized protein</fullName>
    </submittedName>
</protein>
<comment type="caution">
    <text evidence="1">The sequence shown here is derived from an EMBL/GenBank/DDBJ whole genome shotgun (WGS) entry which is preliminary data.</text>
</comment>
<dbReference type="AlphaFoldDB" id="A0A2T1LU93"/>
<gene>
    <name evidence="1" type="ORF">C7H19_18340</name>
</gene>
<dbReference type="OrthoDB" id="583312at2"/>
<reference evidence="1 2" key="1">
    <citation type="submission" date="2018-03" db="EMBL/GenBank/DDBJ databases">
        <title>The ancient ancestry and fast evolution of plastids.</title>
        <authorList>
            <person name="Moore K.R."/>
            <person name="Magnabosco C."/>
            <person name="Momper L."/>
            <person name="Gold D.A."/>
            <person name="Bosak T."/>
            <person name="Fournier G.P."/>
        </authorList>
    </citation>
    <scope>NUCLEOTIDE SEQUENCE [LARGE SCALE GENOMIC DNA]</scope>
    <source>
        <strain evidence="1 2">CCALA 016</strain>
    </source>
</reference>
<proteinExistence type="predicted"/>
<reference evidence="1 2" key="2">
    <citation type="submission" date="2018-03" db="EMBL/GenBank/DDBJ databases">
        <authorList>
            <person name="Keele B.F."/>
        </authorList>
    </citation>
    <scope>NUCLEOTIDE SEQUENCE [LARGE SCALE GENOMIC DNA]</scope>
    <source>
        <strain evidence="1 2">CCALA 016</strain>
    </source>
</reference>
<keyword evidence="2" id="KW-1185">Reference proteome</keyword>
<evidence type="ECO:0000313" key="2">
    <source>
        <dbReference type="Proteomes" id="UP000239001"/>
    </source>
</evidence>
<dbReference type="EMBL" id="PXOH01000024">
    <property type="protein sequence ID" value="PSF34964.1"/>
    <property type="molecule type" value="Genomic_DNA"/>
</dbReference>